<evidence type="ECO:0000313" key="7">
    <source>
        <dbReference type="EMBL" id="OGC48276.1"/>
    </source>
</evidence>
<dbReference type="GO" id="GO:0032790">
    <property type="term" value="P:ribosome disassembly"/>
    <property type="evidence" value="ECO:0007669"/>
    <property type="project" value="TreeGrafter"/>
</dbReference>
<evidence type="ECO:0000313" key="8">
    <source>
        <dbReference type="Proteomes" id="UP000177371"/>
    </source>
</evidence>
<evidence type="ECO:0000259" key="6">
    <source>
        <dbReference type="Pfam" id="PF05198"/>
    </source>
</evidence>
<protein>
    <recommendedName>
        <fullName evidence="4">Translation initiation factor IF-3</fullName>
    </recommendedName>
</protein>
<evidence type="ECO:0000256" key="3">
    <source>
        <dbReference type="ARBA" id="ARBA00022917"/>
    </source>
</evidence>
<dbReference type="GO" id="GO:0003743">
    <property type="term" value="F:translation initiation factor activity"/>
    <property type="evidence" value="ECO:0007669"/>
    <property type="project" value="UniProtKB-UniRule"/>
</dbReference>
<dbReference type="Pfam" id="PF00707">
    <property type="entry name" value="IF3_C"/>
    <property type="match status" value="1"/>
</dbReference>
<dbReference type="SUPFAM" id="SSF54364">
    <property type="entry name" value="Translation initiation factor IF3, N-terminal domain"/>
    <property type="match status" value="1"/>
</dbReference>
<evidence type="ECO:0000256" key="4">
    <source>
        <dbReference type="NCBIfam" id="TIGR00168"/>
    </source>
</evidence>
<dbReference type="Pfam" id="PF05198">
    <property type="entry name" value="IF3_N"/>
    <property type="match status" value="1"/>
</dbReference>
<comment type="caution">
    <text evidence="7">The sequence shown here is derived from an EMBL/GenBank/DDBJ whole genome shotgun (WGS) entry which is preliminary data.</text>
</comment>
<gene>
    <name evidence="7" type="ORF">A2W32_03610</name>
</gene>
<comment type="similarity">
    <text evidence="1">Belongs to the IF-3 family.</text>
</comment>
<evidence type="ECO:0000259" key="5">
    <source>
        <dbReference type="Pfam" id="PF00707"/>
    </source>
</evidence>
<dbReference type="EMBL" id="MEUT01000071">
    <property type="protein sequence ID" value="OGC48276.1"/>
    <property type="molecule type" value="Genomic_DNA"/>
</dbReference>
<dbReference type="PANTHER" id="PTHR10938">
    <property type="entry name" value="TRANSLATION INITIATION FACTOR IF-3"/>
    <property type="match status" value="1"/>
</dbReference>
<dbReference type="Gene3D" id="3.10.20.80">
    <property type="entry name" value="Translation initiation factor 3 (IF-3), N-terminal domain"/>
    <property type="match status" value="1"/>
</dbReference>
<dbReference type="Proteomes" id="UP000177371">
    <property type="component" value="Unassembled WGS sequence"/>
</dbReference>
<reference evidence="7 8" key="1">
    <citation type="journal article" date="2016" name="Nat. Commun.">
        <title>Thousands of microbial genomes shed light on interconnected biogeochemical processes in an aquifer system.</title>
        <authorList>
            <person name="Anantharaman K."/>
            <person name="Brown C.T."/>
            <person name="Hug L.A."/>
            <person name="Sharon I."/>
            <person name="Castelle C.J."/>
            <person name="Probst A.J."/>
            <person name="Thomas B.C."/>
            <person name="Singh A."/>
            <person name="Wilkins M.J."/>
            <person name="Karaoz U."/>
            <person name="Brodie E.L."/>
            <person name="Williams K.H."/>
            <person name="Hubbard S.S."/>
            <person name="Banfield J.F."/>
        </authorList>
    </citation>
    <scope>NUCLEOTIDE SEQUENCE [LARGE SCALE GENOMIC DNA]</scope>
</reference>
<dbReference type="NCBIfam" id="TIGR00168">
    <property type="entry name" value="infC"/>
    <property type="match status" value="1"/>
</dbReference>
<name>A0A1F4UTP7_UNCKA</name>
<proteinExistence type="inferred from homology"/>
<keyword evidence="2 7" id="KW-0396">Initiation factor</keyword>
<dbReference type="PANTHER" id="PTHR10938:SF0">
    <property type="entry name" value="TRANSLATION INITIATION FACTOR IF-3, MITOCHONDRIAL"/>
    <property type="match status" value="1"/>
</dbReference>
<dbReference type="AlphaFoldDB" id="A0A1F4UTP7"/>
<sequence>MRDYYRINERIRAPQLRVIMGNGENLGVMSTADALKLARENELDLVLISEQANPPVAKILEYNKFLYEERKKSSAVKAKAKKSELKEFVFGPTIGEGDITVRVERSKEFIKDGNRVKISVKLKGREAEYPALAFEKIERFREELADVAKPENEPRRNGNIISATFSKI</sequence>
<organism evidence="7 8">
    <name type="scientific">candidate division WWE3 bacterium RBG_16_37_10</name>
    <dbReference type="NCBI Taxonomy" id="1802610"/>
    <lineage>
        <taxon>Bacteria</taxon>
        <taxon>Katanobacteria</taxon>
    </lineage>
</organism>
<feature type="domain" description="Translation initiation factor 3 N-terminal" evidence="6">
    <location>
        <begin position="7"/>
        <end position="73"/>
    </location>
</feature>
<dbReference type="GO" id="GO:0016020">
    <property type="term" value="C:membrane"/>
    <property type="evidence" value="ECO:0007669"/>
    <property type="project" value="TreeGrafter"/>
</dbReference>
<dbReference type="InterPro" id="IPR036788">
    <property type="entry name" value="T_IF-3_C_sf"/>
</dbReference>
<dbReference type="STRING" id="1802610.A2W32_03610"/>
<dbReference type="GO" id="GO:0043022">
    <property type="term" value="F:ribosome binding"/>
    <property type="evidence" value="ECO:0007669"/>
    <property type="project" value="TreeGrafter"/>
</dbReference>
<dbReference type="GO" id="GO:0005829">
    <property type="term" value="C:cytosol"/>
    <property type="evidence" value="ECO:0007669"/>
    <property type="project" value="TreeGrafter"/>
</dbReference>
<evidence type="ECO:0000256" key="1">
    <source>
        <dbReference type="ARBA" id="ARBA00005439"/>
    </source>
</evidence>
<accession>A0A1F4UTP7</accession>
<feature type="domain" description="Translation initiation factor 3 C-terminal" evidence="5">
    <location>
        <begin position="84"/>
        <end position="164"/>
    </location>
</feature>
<evidence type="ECO:0000256" key="2">
    <source>
        <dbReference type="ARBA" id="ARBA00022540"/>
    </source>
</evidence>
<dbReference type="InterPro" id="IPR036787">
    <property type="entry name" value="T_IF-3_N_sf"/>
</dbReference>
<dbReference type="InterPro" id="IPR019814">
    <property type="entry name" value="Translation_initiation_fac_3_N"/>
</dbReference>
<keyword evidence="3" id="KW-0648">Protein biosynthesis</keyword>
<dbReference type="InterPro" id="IPR001288">
    <property type="entry name" value="Translation_initiation_fac_3"/>
</dbReference>
<dbReference type="Gene3D" id="3.30.110.10">
    <property type="entry name" value="Translation initiation factor 3 (IF-3), C-terminal domain"/>
    <property type="match status" value="1"/>
</dbReference>
<dbReference type="InterPro" id="IPR019815">
    <property type="entry name" value="Translation_initiation_fac_3_C"/>
</dbReference>
<dbReference type="SUPFAM" id="SSF55200">
    <property type="entry name" value="Translation initiation factor IF3, C-terminal domain"/>
    <property type="match status" value="1"/>
</dbReference>